<dbReference type="Gene3D" id="3.40.50.620">
    <property type="entry name" value="HUPs"/>
    <property type="match status" value="1"/>
</dbReference>
<dbReference type="PANTHER" id="PTHR30336:SF4">
    <property type="entry name" value="ENVELOPE BIOGENESIS FACTOR ELYC"/>
    <property type="match status" value="1"/>
</dbReference>
<dbReference type="InterPro" id="IPR003848">
    <property type="entry name" value="DUF218"/>
</dbReference>
<reference evidence="2 3" key="1">
    <citation type="journal article" date="2019" name="Int. J. Syst. Evol. Microbiol.">
        <title>The Global Catalogue of Microorganisms (GCM) 10K type strain sequencing project: providing services to taxonomists for standard genome sequencing and annotation.</title>
        <authorList>
            <consortium name="The Broad Institute Genomics Platform"/>
            <consortium name="The Broad Institute Genome Sequencing Center for Infectious Disease"/>
            <person name="Wu L."/>
            <person name="Ma J."/>
        </authorList>
    </citation>
    <scope>NUCLEOTIDE SEQUENCE [LARGE SCALE GENOMIC DNA]</scope>
    <source>
        <strain evidence="2 3">JCM 15115</strain>
    </source>
</reference>
<feature type="domain" description="DUF218" evidence="1">
    <location>
        <begin position="11"/>
        <end position="150"/>
    </location>
</feature>
<dbReference type="InterPro" id="IPR051599">
    <property type="entry name" value="Cell_Envelope_Assoc"/>
</dbReference>
<gene>
    <name evidence="2" type="ORF">GCM10008943_11780</name>
</gene>
<evidence type="ECO:0000259" key="1">
    <source>
        <dbReference type="Pfam" id="PF02698"/>
    </source>
</evidence>
<evidence type="ECO:0000313" key="2">
    <source>
        <dbReference type="EMBL" id="GAA0598191.1"/>
    </source>
</evidence>
<name>A0ABN1FUN7_9HYPH</name>
<accession>A0ABN1FUN7</accession>
<dbReference type="Proteomes" id="UP001424441">
    <property type="component" value="Unassembled WGS sequence"/>
</dbReference>
<evidence type="ECO:0000313" key="3">
    <source>
        <dbReference type="Proteomes" id="UP001424441"/>
    </source>
</evidence>
<dbReference type="EMBL" id="BAAADE010000001">
    <property type="protein sequence ID" value="GAA0598191.1"/>
    <property type="molecule type" value="Genomic_DNA"/>
</dbReference>
<organism evidence="2 3">
    <name type="scientific">Paenochrobactrum glaciei</name>
    <dbReference type="NCBI Taxonomy" id="486407"/>
    <lineage>
        <taxon>Bacteria</taxon>
        <taxon>Pseudomonadati</taxon>
        <taxon>Pseudomonadota</taxon>
        <taxon>Alphaproteobacteria</taxon>
        <taxon>Hyphomicrobiales</taxon>
        <taxon>Brucellaceae</taxon>
        <taxon>Paenochrobactrum</taxon>
    </lineage>
</organism>
<dbReference type="Pfam" id="PF02698">
    <property type="entry name" value="DUF218"/>
    <property type="match status" value="1"/>
</dbReference>
<keyword evidence="3" id="KW-1185">Reference proteome</keyword>
<comment type="caution">
    <text evidence="2">The sequence shown here is derived from an EMBL/GenBank/DDBJ whole genome shotgun (WGS) entry which is preliminary data.</text>
</comment>
<dbReference type="PANTHER" id="PTHR30336">
    <property type="entry name" value="INNER MEMBRANE PROTEIN, PROBABLE PERMEASE"/>
    <property type="match status" value="1"/>
</dbReference>
<dbReference type="CDD" id="cd06259">
    <property type="entry name" value="YdcF-like"/>
    <property type="match status" value="1"/>
</dbReference>
<protein>
    <recommendedName>
        <fullName evidence="1">DUF218 domain-containing protein</fullName>
    </recommendedName>
</protein>
<dbReference type="InterPro" id="IPR014729">
    <property type="entry name" value="Rossmann-like_a/b/a_fold"/>
</dbReference>
<sequence length="169" mass="18886">MFPPDDLEPADGIIVLTGGKARLDVAIELLQNKKGQRLLISGVHPTTNKKALQRVTIANEALLNCCIDLDRSALNTIGNATESAQWIRSHNYKRVIVVTNNYHIPRSILELSRLMDDVEFIPYPVVNSDLRHTNWVIQGDVLRVLVTEYIKYLGALFHLTELSVFGGPA</sequence>
<proteinExistence type="predicted"/>